<keyword evidence="1" id="KW-0472">Membrane</keyword>
<gene>
    <name evidence="2" type="ORF">S06H3_12949</name>
</gene>
<name>X1M971_9ZZZZ</name>
<keyword evidence="1" id="KW-0812">Transmembrane</keyword>
<dbReference type="EMBL" id="BARV01006322">
    <property type="protein sequence ID" value="GAI11240.1"/>
    <property type="molecule type" value="Genomic_DNA"/>
</dbReference>
<evidence type="ECO:0000256" key="1">
    <source>
        <dbReference type="SAM" id="Phobius"/>
    </source>
</evidence>
<reference evidence="2" key="1">
    <citation type="journal article" date="2014" name="Front. Microbiol.">
        <title>High frequency of phylogenetically diverse reductive dehalogenase-homologous genes in deep subseafloor sedimentary metagenomes.</title>
        <authorList>
            <person name="Kawai M."/>
            <person name="Futagami T."/>
            <person name="Toyoda A."/>
            <person name="Takaki Y."/>
            <person name="Nishi S."/>
            <person name="Hori S."/>
            <person name="Arai W."/>
            <person name="Tsubouchi T."/>
            <person name="Morono Y."/>
            <person name="Uchiyama I."/>
            <person name="Ito T."/>
            <person name="Fujiyama A."/>
            <person name="Inagaki F."/>
            <person name="Takami H."/>
        </authorList>
    </citation>
    <scope>NUCLEOTIDE SEQUENCE</scope>
    <source>
        <strain evidence="2">Expedition CK06-06</strain>
    </source>
</reference>
<feature type="transmembrane region" description="Helical" evidence="1">
    <location>
        <begin position="263"/>
        <end position="280"/>
    </location>
</feature>
<evidence type="ECO:0000313" key="2">
    <source>
        <dbReference type="EMBL" id="GAI11240.1"/>
    </source>
</evidence>
<comment type="caution">
    <text evidence="2">The sequence shown here is derived from an EMBL/GenBank/DDBJ whole genome shotgun (WGS) entry which is preliminary data.</text>
</comment>
<organism evidence="2">
    <name type="scientific">marine sediment metagenome</name>
    <dbReference type="NCBI Taxonomy" id="412755"/>
    <lineage>
        <taxon>unclassified sequences</taxon>
        <taxon>metagenomes</taxon>
        <taxon>ecological metagenomes</taxon>
    </lineage>
</organism>
<keyword evidence="1" id="KW-1133">Transmembrane helix</keyword>
<dbReference type="AlphaFoldDB" id="X1M971"/>
<sequence>MSLKSESDANGFASFSVRPGRGESLLKVSTEYRGVTYSSLLLQTVQGKGNYDMPVTVFELSDEDGLVYVKERRIFIQSIENNMLSIVDGLTLANIGDKTYVGKFNDQSQFNETVRIGLPANYERPSIEGPVDMDQVRTMGNAFVLQEMIPPGERMLFLSYQVKSDIGRFELHYPVGTPLKKLKLLIPEDFEWNVKVKKLEKTEDLTLGQIVYRQWEGRDLEVLIDESAEAVDSGLRASVGYSIGPHIVLEDPAKGGLFGKNELAISVAFIISIIIGFFYIKKNGGIEVDGGSSSQPGKQSNKKLSEEKSRIVTLVKRLDRELDGNQEDHEFYKPHRTLLLDRMKEIDRVLKYKK</sequence>
<proteinExistence type="predicted"/>
<protein>
    <submittedName>
        <fullName evidence="2">Uncharacterized protein</fullName>
    </submittedName>
</protein>
<accession>X1M971</accession>